<dbReference type="PROSITE" id="PS00867">
    <property type="entry name" value="CPSASE_2"/>
    <property type="match status" value="2"/>
</dbReference>
<dbReference type="InterPro" id="IPR005479">
    <property type="entry name" value="CPAse_ATP-bd"/>
</dbReference>
<dbReference type="GO" id="GO:0006221">
    <property type="term" value="P:pyrimidine nucleotide biosynthetic process"/>
    <property type="evidence" value="ECO:0007669"/>
    <property type="project" value="UniProtKB-KW"/>
</dbReference>
<dbReference type="Pfam" id="PF02786">
    <property type="entry name" value="CPSase_L_D2"/>
    <property type="match status" value="2"/>
</dbReference>
<dbReference type="PROSITE" id="PS00866">
    <property type="entry name" value="CPSASE_1"/>
    <property type="match status" value="1"/>
</dbReference>
<evidence type="ECO:0000256" key="3">
    <source>
        <dbReference type="ARBA" id="ARBA00012738"/>
    </source>
</evidence>
<dbReference type="InterPro" id="IPR013815">
    <property type="entry name" value="ATP_grasp_subdomain_1"/>
</dbReference>
<dbReference type="PROSITE" id="PS51855">
    <property type="entry name" value="MGS"/>
    <property type="match status" value="1"/>
</dbReference>
<dbReference type="FunFam" id="3.30.470.20:FF:000001">
    <property type="entry name" value="Carbamoyl-phosphate synthase large chain"/>
    <property type="match status" value="1"/>
</dbReference>
<evidence type="ECO:0000256" key="9">
    <source>
        <dbReference type="ARBA" id="ARBA00022741"/>
    </source>
</evidence>
<evidence type="ECO:0000256" key="16">
    <source>
        <dbReference type="ARBA" id="ARBA00048816"/>
    </source>
</evidence>
<evidence type="ECO:0000259" key="20">
    <source>
        <dbReference type="PROSITE" id="PS51855"/>
    </source>
</evidence>
<dbReference type="GO" id="GO:0004088">
    <property type="term" value="F:carbamoyl-phosphate synthase (glutamine-hydrolyzing) activity"/>
    <property type="evidence" value="ECO:0007669"/>
    <property type="project" value="UniProtKB-EC"/>
</dbReference>
<dbReference type="FunFam" id="1.10.1030.10:FF:000002">
    <property type="entry name" value="Carbamoyl-phosphate synthase large chain"/>
    <property type="match status" value="1"/>
</dbReference>
<dbReference type="SUPFAM" id="SSF52440">
    <property type="entry name" value="PreATP-grasp domain"/>
    <property type="match status" value="2"/>
</dbReference>
<dbReference type="Gene3D" id="3.30.1490.20">
    <property type="entry name" value="ATP-grasp fold, A domain"/>
    <property type="match status" value="1"/>
</dbReference>
<keyword evidence="9 18" id="KW-0547">Nucleotide-binding</keyword>
<dbReference type="Pfam" id="PF02787">
    <property type="entry name" value="CPSase_L_D3"/>
    <property type="match status" value="1"/>
</dbReference>
<protein>
    <recommendedName>
        <fullName evidence="17">Carbamoyl phosphate synthase arginine-specific large chain</fullName>
        <ecNumber evidence="14">6.3.4.16</ecNumber>
        <ecNumber evidence="3">6.3.5.5</ecNumber>
    </recommendedName>
</protein>
<dbReference type="InterPro" id="IPR016185">
    <property type="entry name" value="PreATP-grasp_dom_sf"/>
</dbReference>
<dbReference type="PATRIC" id="fig|1618446.3.peg.1164"/>
<dbReference type="SUPFAM" id="SSF48108">
    <property type="entry name" value="Carbamoyl phosphate synthetase, large subunit connection domain"/>
    <property type="match status" value="1"/>
</dbReference>
<dbReference type="InterPro" id="IPR011761">
    <property type="entry name" value="ATP-grasp"/>
</dbReference>
<evidence type="ECO:0000256" key="8">
    <source>
        <dbReference type="ARBA" id="ARBA00022737"/>
    </source>
</evidence>
<keyword evidence="8" id="KW-0677">Repeat</keyword>
<keyword evidence="10 18" id="KW-0067">ATP-binding</keyword>
<dbReference type="InterPro" id="IPR036897">
    <property type="entry name" value="CarbamoylP_synth_lsu_oligo_sf"/>
</dbReference>
<evidence type="ECO:0000313" key="21">
    <source>
        <dbReference type="EMBL" id="KKS86367.1"/>
    </source>
</evidence>
<dbReference type="GO" id="GO:0004087">
    <property type="term" value="F:carbamoyl-phosphate synthase (ammonia) activity"/>
    <property type="evidence" value="ECO:0007669"/>
    <property type="project" value="UniProtKB-EC"/>
</dbReference>
<feature type="domain" description="MGS-like" evidence="20">
    <location>
        <begin position="902"/>
        <end position="1048"/>
    </location>
</feature>
<dbReference type="GO" id="GO:0006541">
    <property type="term" value="P:glutamine metabolic process"/>
    <property type="evidence" value="ECO:0007669"/>
    <property type="project" value="TreeGrafter"/>
</dbReference>
<evidence type="ECO:0000256" key="10">
    <source>
        <dbReference type="ARBA" id="ARBA00022840"/>
    </source>
</evidence>
<keyword evidence="12" id="KW-0665">Pyrimidine biosynthesis</keyword>
<dbReference type="SMART" id="SM01096">
    <property type="entry name" value="CPSase_L_D3"/>
    <property type="match status" value="1"/>
</dbReference>
<dbReference type="InterPro" id="IPR058047">
    <property type="entry name" value="CPSase_preATP-grasp"/>
</dbReference>
<dbReference type="FunFam" id="3.30.470.20:FF:000026">
    <property type="entry name" value="Carbamoyl-phosphate synthase large chain"/>
    <property type="match status" value="1"/>
</dbReference>
<dbReference type="Gene3D" id="1.10.1030.10">
    <property type="entry name" value="Carbamoyl-phosphate synthetase, large subunit oligomerisation domain"/>
    <property type="match status" value="1"/>
</dbReference>
<dbReference type="GO" id="GO:0046872">
    <property type="term" value="F:metal ion binding"/>
    <property type="evidence" value="ECO:0007669"/>
    <property type="project" value="UniProtKB-KW"/>
</dbReference>
<comment type="caution">
    <text evidence="21">The sequence shown here is derived from an EMBL/GenBank/DDBJ whole genome shotgun (WGS) entry which is preliminary data.</text>
</comment>
<evidence type="ECO:0000256" key="6">
    <source>
        <dbReference type="ARBA" id="ARBA00022605"/>
    </source>
</evidence>
<keyword evidence="5" id="KW-0436">Ligase</keyword>
<dbReference type="InterPro" id="IPR011607">
    <property type="entry name" value="MGS-like_dom"/>
</dbReference>
<dbReference type="InterPro" id="IPR005480">
    <property type="entry name" value="CPSase_lsu_oligo"/>
</dbReference>
<dbReference type="EC" id="6.3.4.16" evidence="14"/>
<dbReference type="AlphaFoldDB" id="A0A0G1CLJ2"/>
<dbReference type="Proteomes" id="UP000034050">
    <property type="component" value="Unassembled WGS sequence"/>
</dbReference>
<dbReference type="STRING" id="1618446.UV61_C0011G0015"/>
<dbReference type="PANTHER" id="PTHR11405:SF53">
    <property type="entry name" value="CARBAMOYL-PHOSPHATE SYNTHASE [AMMONIA], MITOCHONDRIAL"/>
    <property type="match status" value="1"/>
</dbReference>
<dbReference type="InterPro" id="IPR036914">
    <property type="entry name" value="MGS-like_dom_sf"/>
</dbReference>
<keyword evidence="7" id="KW-0479">Metal-binding</keyword>
<dbReference type="PANTHER" id="PTHR11405">
    <property type="entry name" value="CARBAMOYLTRANSFERASE FAMILY MEMBER"/>
    <property type="match status" value="1"/>
</dbReference>
<comment type="catalytic activity">
    <reaction evidence="15">
        <text>hydrogencarbonate + NH4(+) + 2 ATP = carbamoyl phosphate + 2 ADP + phosphate + 2 H(+)</text>
        <dbReference type="Rhea" id="RHEA:18029"/>
        <dbReference type="ChEBI" id="CHEBI:15378"/>
        <dbReference type="ChEBI" id="CHEBI:17544"/>
        <dbReference type="ChEBI" id="CHEBI:28938"/>
        <dbReference type="ChEBI" id="CHEBI:30616"/>
        <dbReference type="ChEBI" id="CHEBI:43474"/>
        <dbReference type="ChEBI" id="CHEBI:58228"/>
        <dbReference type="ChEBI" id="CHEBI:456216"/>
        <dbReference type="EC" id="6.3.4.16"/>
    </reaction>
</comment>
<dbReference type="Gene3D" id="3.40.50.1380">
    <property type="entry name" value="Methylglyoxal synthase-like domain"/>
    <property type="match status" value="1"/>
</dbReference>
<evidence type="ECO:0000256" key="13">
    <source>
        <dbReference type="ARBA" id="ARBA00023211"/>
    </source>
</evidence>
<organism evidence="21 22">
    <name type="scientific">Candidatus Gottesmanbacteria bacterium GW2011_GWB1_43_11</name>
    <dbReference type="NCBI Taxonomy" id="1618446"/>
    <lineage>
        <taxon>Bacteria</taxon>
        <taxon>Candidatus Gottesmaniibacteriota</taxon>
    </lineage>
</organism>
<comment type="similarity">
    <text evidence="2">Belongs to the CarB family.</text>
</comment>
<dbReference type="SMART" id="SM00851">
    <property type="entry name" value="MGS"/>
    <property type="match status" value="1"/>
</dbReference>
<evidence type="ECO:0000259" key="19">
    <source>
        <dbReference type="PROSITE" id="PS50975"/>
    </source>
</evidence>
<name>A0A0G1CLJ2_9BACT</name>
<dbReference type="Pfam" id="PF25596">
    <property type="entry name" value="CPSase_L_D1"/>
    <property type="match status" value="2"/>
</dbReference>
<evidence type="ECO:0000256" key="1">
    <source>
        <dbReference type="ARBA" id="ARBA00005077"/>
    </source>
</evidence>
<dbReference type="Pfam" id="PF02142">
    <property type="entry name" value="MGS"/>
    <property type="match status" value="1"/>
</dbReference>
<keyword evidence="6" id="KW-0028">Amino-acid biosynthesis</keyword>
<keyword evidence="13" id="KW-0464">Manganese</keyword>
<reference evidence="21 22" key="1">
    <citation type="journal article" date="2015" name="Nature">
        <title>rRNA introns, odd ribosomes, and small enigmatic genomes across a large radiation of phyla.</title>
        <authorList>
            <person name="Brown C.T."/>
            <person name="Hug L.A."/>
            <person name="Thomas B.C."/>
            <person name="Sharon I."/>
            <person name="Castelle C.J."/>
            <person name="Singh A."/>
            <person name="Wilkins M.J."/>
            <person name="Williams K.H."/>
            <person name="Banfield J.F."/>
        </authorList>
    </citation>
    <scope>NUCLEOTIDE SEQUENCE [LARGE SCALE GENOMIC DNA]</scope>
</reference>
<evidence type="ECO:0000256" key="7">
    <source>
        <dbReference type="ARBA" id="ARBA00022723"/>
    </source>
</evidence>
<feature type="domain" description="ATP-grasp" evidence="19">
    <location>
        <begin position="65"/>
        <end position="257"/>
    </location>
</feature>
<comment type="catalytic activity">
    <reaction evidence="16">
        <text>hydrogencarbonate + L-glutamine + 2 ATP + H2O = carbamoyl phosphate + L-glutamate + 2 ADP + phosphate + 2 H(+)</text>
        <dbReference type="Rhea" id="RHEA:18633"/>
        <dbReference type="ChEBI" id="CHEBI:15377"/>
        <dbReference type="ChEBI" id="CHEBI:15378"/>
        <dbReference type="ChEBI" id="CHEBI:17544"/>
        <dbReference type="ChEBI" id="CHEBI:29985"/>
        <dbReference type="ChEBI" id="CHEBI:30616"/>
        <dbReference type="ChEBI" id="CHEBI:43474"/>
        <dbReference type="ChEBI" id="CHEBI:58228"/>
        <dbReference type="ChEBI" id="CHEBI:58359"/>
        <dbReference type="ChEBI" id="CHEBI:456216"/>
        <dbReference type="EC" id="6.3.5.5"/>
    </reaction>
</comment>
<dbReference type="SUPFAM" id="SSF56059">
    <property type="entry name" value="Glutathione synthetase ATP-binding domain-like"/>
    <property type="match status" value="2"/>
</dbReference>
<feature type="domain" description="ATP-grasp" evidence="19">
    <location>
        <begin position="647"/>
        <end position="838"/>
    </location>
</feature>
<dbReference type="InterPro" id="IPR005483">
    <property type="entry name" value="CPSase_dom"/>
</dbReference>
<comment type="pathway">
    <text evidence="1">Amino-acid biosynthesis; L-arginine biosynthesis; carbamoyl phosphate from bicarbonate: step 1/1.</text>
</comment>
<dbReference type="PROSITE" id="PS50975">
    <property type="entry name" value="ATP_GRASP"/>
    <property type="match status" value="2"/>
</dbReference>
<proteinExistence type="inferred from homology"/>
<evidence type="ECO:0000256" key="5">
    <source>
        <dbReference type="ARBA" id="ARBA00022598"/>
    </source>
</evidence>
<dbReference type="EC" id="6.3.5.5" evidence="3"/>
<evidence type="ECO:0000256" key="17">
    <source>
        <dbReference type="ARBA" id="ARBA00074189"/>
    </source>
</evidence>
<dbReference type="Gene3D" id="3.40.50.20">
    <property type="match status" value="2"/>
</dbReference>
<dbReference type="GO" id="GO:0005737">
    <property type="term" value="C:cytoplasm"/>
    <property type="evidence" value="ECO:0007669"/>
    <property type="project" value="TreeGrafter"/>
</dbReference>
<dbReference type="GO" id="GO:0006526">
    <property type="term" value="P:L-arginine biosynthetic process"/>
    <property type="evidence" value="ECO:0007669"/>
    <property type="project" value="UniProtKB-KW"/>
</dbReference>
<evidence type="ECO:0000256" key="4">
    <source>
        <dbReference type="ARBA" id="ARBA00022571"/>
    </source>
</evidence>
<keyword evidence="11" id="KW-0460">Magnesium</keyword>
<dbReference type="SUPFAM" id="SSF52335">
    <property type="entry name" value="Methylglyoxal synthase-like"/>
    <property type="match status" value="1"/>
</dbReference>
<evidence type="ECO:0000256" key="15">
    <source>
        <dbReference type="ARBA" id="ARBA00047359"/>
    </source>
</evidence>
<keyword evidence="4" id="KW-0055">Arginine biosynthesis</keyword>
<evidence type="ECO:0000256" key="11">
    <source>
        <dbReference type="ARBA" id="ARBA00022842"/>
    </source>
</evidence>
<gene>
    <name evidence="21" type="ORF">UV61_C0011G0015</name>
</gene>
<dbReference type="EMBL" id="LCFD01000011">
    <property type="protein sequence ID" value="KKS86367.1"/>
    <property type="molecule type" value="Genomic_DNA"/>
</dbReference>
<dbReference type="PRINTS" id="PR00098">
    <property type="entry name" value="CPSASE"/>
</dbReference>
<evidence type="ECO:0000313" key="22">
    <source>
        <dbReference type="Proteomes" id="UP000034050"/>
    </source>
</evidence>
<evidence type="ECO:0000256" key="12">
    <source>
        <dbReference type="ARBA" id="ARBA00022975"/>
    </source>
</evidence>
<dbReference type="GO" id="GO:0005524">
    <property type="term" value="F:ATP binding"/>
    <property type="evidence" value="ECO:0007669"/>
    <property type="project" value="UniProtKB-UniRule"/>
</dbReference>
<dbReference type="NCBIfam" id="NF003671">
    <property type="entry name" value="PRK05294.1"/>
    <property type="match status" value="1"/>
</dbReference>
<evidence type="ECO:0000256" key="14">
    <source>
        <dbReference type="ARBA" id="ARBA00044063"/>
    </source>
</evidence>
<sequence>MTPFFVEKIIKKEKPDGILLSFGGQTALNCGLELFHRGIFKKHQVQVLGTPISAVIDTEDRKRFTQRLMNIGLKTARGKAVSTVKKGLGVAKNLGFPVMVRTGFALGGTGSGIAQNVKQLEQILTNALAASPQAIVEECLTGWKEVEYEVVRDKNDNCITVCNMENFDPVGIHTGESIVVAPSQTLNNEEYFALRQVAIDTIREFKIVGECNIQFALNPKKFDYRIIEVNARLSRSSALASKATGYPLAYVAAKLALGKTLPELKNLVTGKTSAFFEPALDYIVVKLPRWDLDKLVAVEESIGSEMKSVGEVMSIARTFPEAIQKATRMLNDGYKGVIDVSHNHNSQKELLEKLRQPTPLRLFTICSALYKKVPVKTIAKLTGIDAWFIEQLKQIVQLFDQLNRKPITYELLKTAKEMGFSDSQIADIYKLKEATIRNKRLKWGITPKVKRIDTMAGEFPAATNYLYMTYNASESDHLPNSTIPSGFHIIPANSLVIPAKAGIYLNNSLNKSGKADSGQARMTKNNKNNKVAVIGSGPYAIGTSVEFDWCAVNTVTTLRQRGITTIMINCNPETVSTDYDYSDYLYFEELTLERMLDIYDLEQAPFIVSVGGQIPNNLAPKLKQRRIPILGTQPEQIHLAEHRKSFSEILDKLSIKQPAWAKVGTVSQALRAAAMIGYPILVRPSFVLSGKAMNLIYSEQEFKDYLNVCRLDLKEYPLVMSKFLAAAVEVDFDAVAQNGQVMIFAISEHVEHGGVHSGDATLMLPAVKINAHLTQAVSDTAAKIIKELKVNGPVNVQFLIYKEELFVIECNLRASRSFPFVSKITRHNFISLATEIAIGKQVTPIKPSPKTPQAVKVAQFSFRKLRGADPVLRVEMSSTGEVVGFGRDAYEAFLLGELSTGKKYPTQKSVFLSLGGMRSKLAFLESVRELVFIKYKLYATSGTALFLKENGIETIRVGKIYEGIRPTAIDLLIKKLIDFAIVVPETTSDTQKNIVTKSYSDGYQMRRLAIDLGVALFTNIESARFFIRAISKYKLEDLSIKSWSEWIN</sequence>
<accession>A0A0G1CLJ2</accession>
<evidence type="ECO:0000256" key="18">
    <source>
        <dbReference type="PROSITE-ProRule" id="PRU00409"/>
    </source>
</evidence>
<dbReference type="FunFam" id="3.40.50.20:FF:000002">
    <property type="entry name" value="Carbamoyl-phosphate synthase large chain"/>
    <property type="match status" value="1"/>
</dbReference>
<evidence type="ECO:0000256" key="2">
    <source>
        <dbReference type="ARBA" id="ARBA00009799"/>
    </source>
</evidence>
<dbReference type="Gene3D" id="3.30.470.20">
    <property type="entry name" value="ATP-grasp fold, B domain"/>
    <property type="match status" value="2"/>
</dbReference>